<comment type="caution">
    <text evidence="2">The sequence shown here is derived from an EMBL/GenBank/DDBJ whole genome shotgun (WGS) entry which is preliminary data.</text>
</comment>
<accession>A0A5B7H6S9</accession>
<organism evidence="2 3">
    <name type="scientific">Portunus trituberculatus</name>
    <name type="common">Swimming crab</name>
    <name type="synonym">Neptunus trituberculatus</name>
    <dbReference type="NCBI Taxonomy" id="210409"/>
    <lineage>
        <taxon>Eukaryota</taxon>
        <taxon>Metazoa</taxon>
        <taxon>Ecdysozoa</taxon>
        <taxon>Arthropoda</taxon>
        <taxon>Crustacea</taxon>
        <taxon>Multicrustacea</taxon>
        <taxon>Malacostraca</taxon>
        <taxon>Eumalacostraca</taxon>
        <taxon>Eucarida</taxon>
        <taxon>Decapoda</taxon>
        <taxon>Pleocyemata</taxon>
        <taxon>Brachyura</taxon>
        <taxon>Eubrachyura</taxon>
        <taxon>Portunoidea</taxon>
        <taxon>Portunidae</taxon>
        <taxon>Portuninae</taxon>
        <taxon>Portunus</taxon>
    </lineage>
</organism>
<feature type="region of interest" description="Disordered" evidence="1">
    <location>
        <begin position="1"/>
        <end position="20"/>
    </location>
</feature>
<evidence type="ECO:0000313" key="3">
    <source>
        <dbReference type="Proteomes" id="UP000324222"/>
    </source>
</evidence>
<sequence>MDSEIRHFTPSSIEHGFPVSRPSMGLMHDKEDRREVRPCIKYNVCWRSRYLCQEVVRLGITYLVTGPAHVLVAEATVVSPRMMIQAS</sequence>
<gene>
    <name evidence="2" type="ORF">E2C01_058858</name>
</gene>
<keyword evidence="3" id="KW-1185">Reference proteome</keyword>
<name>A0A5B7H6S9_PORTR</name>
<reference evidence="2 3" key="1">
    <citation type="submission" date="2019-05" db="EMBL/GenBank/DDBJ databases">
        <title>Another draft genome of Portunus trituberculatus and its Hox gene families provides insights of decapod evolution.</title>
        <authorList>
            <person name="Jeong J.-H."/>
            <person name="Song I."/>
            <person name="Kim S."/>
            <person name="Choi T."/>
            <person name="Kim D."/>
            <person name="Ryu S."/>
            <person name="Kim W."/>
        </authorList>
    </citation>
    <scope>NUCLEOTIDE SEQUENCE [LARGE SCALE GENOMIC DNA]</scope>
    <source>
        <tissue evidence="2">Muscle</tissue>
    </source>
</reference>
<evidence type="ECO:0000256" key="1">
    <source>
        <dbReference type="SAM" id="MobiDB-lite"/>
    </source>
</evidence>
<proteinExistence type="predicted"/>
<dbReference type="EMBL" id="VSRR010022511">
    <property type="protein sequence ID" value="MPC64738.1"/>
    <property type="molecule type" value="Genomic_DNA"/>
</dbReference>
<evidence type="ECO:0000313" key="2">
    <source>
        <dbReference type="EMBL" id="MPC64738.1"/>
    </source>
</evidence>
<dbReference type="Proteomes" id="UP000324222">
    <property type="component" value="Unassembled WGS sequence"/>
</dbReference>
<protein>
    <submittedName>
        <fullName evidence="2">Uncharacterized protein</fullName>
    </submittedName>
</protein>
<dbReference type="AlphaFoldDB" id="A0A5B7H6S9"/>